<feature type="domain" description="HD" evidence="5">
    <location>
        <begin position="80"/>
        <end position="177"/>
    </location>
</feature>
<dbReference type="EMBL" id="CP032514">
    <property type="protein sequence ID" value="AYD89745.1"/>
    <property type="molecule type" value="Genomic_DNA"/>
</dbReference>
<reference evidence="7 8" key="1">
    <citation type="submission" date="2018-09" db="EMBL/GenBank/DDBJ databases">
        <authorList>
            <person name="Li J."/>
        </authorList>
    </citation>
    <scope>NUCLEOTIDE SEQUENCE [LARGE SCALE GENOMIC DNA]</scope>
    <source>
        <strain evidence="7 8">2129</strain>
    </source>
</reference>
<dbReference type="InterPro" id="IPR012676">
    <property type="entry name" value="TGS-like"/>
</dbReference>
<dbReference type="CDD" id="cd05399">
    <property type="entry name" value="NT_Rel-Spo_like"/>
    <property type="match status" value="1"/>
</dbReference>
<dbReference type="InterPro" id="IPR003607">
    <property type="entry name" value="HD/PDEase_dom"/>
</dbReference>
<dbReference type="Gene3D" id="3.30.460.10">
    <property type="entry name" value="Beta Polymerase, domain 2"/>
    <property type="match status" value="1"/>
</dbReference>
<dbReference type="Pfam" id="PF04607">
    <property type="entry name" value="RelA_SpoT"/>
    <property type="match status" value="1"/>
</dbReference>
<evidence type="ECO:0000256" key="3">
    <source>
        <dbReference type="RuleBase" id="RU003847"/>
    </source>
</evidence>
<comment type="similarity">
    <text evidence="3">Belongs to the relA/spoT family.</text>
</comment>
<dbReference type="Pfam" id="PF13328">
    <property type="entry name" value="HD_4"/>
    <property type="match status" value="1"/>
</dbReference>
<dbReference type="InterPro" id="IPR002912">
    <property type="entry name" value="ACT_dom"/>
</dbReference>
<dbReference type="Gene3D" id="1.10.3210.10">
    <property type="entry name" value="Hypothetical protein af1432"/>
    <property type="match status" value="1"/>
</dbReference>
<dbReference type="SUPFAM" id="SSF81271">
    <property type="entry name" value="TGS-like"/>
    <property type="match status" value="1"/>
</dbReference>
<dbReference type="PROSITE" id="PS51831">
    <property type="entry name" value="HD"/>
    <property type="match status" value="1"/>
</dbReference>
<dbReference type="Pfam" id="PF19296">
    <property type="entry name" value="RelA_AH_RIS"/>
    <property type="match status" value="1"/>
</dbReference>
<dbReference type="PROSITE" id="PS51671">
    <property type="entry name" value="ACT"/>
    <property type="match status" value="1"/>
</dbReference>
<dbReference type="PANTHER" id="PTHR21262">
    <property type="entry name" value="GUANOSINE-3',5'-BIS DIPHOSPHATE 3'-PYROPHOSPHOHYDROLASE"/>
    <property type="match status" value="1"/>
</dbReference>
<feature type="domain" description="TGS" evidence="6">
    <location>
        <begin position="428"/>
        <end position="489"/>
    </location>
</feature>
<proteinExistence type="inferred from homology"/>
<organism evidence="7 8">
    <name type="scientific">Actinomyces lilanjuaniae</name>
    <dbReference type="NCBI Taxonomy" id="2321394"/>
    <lineage>
        <taxon>Bacteria</taxon>
        <taxon>Bacillati</taxon>
        <taxon>Actinomycetota</taxon>
        <taxon>Actinomycetes</taxon>
        <taxon>Actinomycetales</taxon>
        <taxon>Actinomycetaceae</taxon>
        <taxon>Actinomyces</taxon>
    </lineage>
</organism>
<evidence type="ECO:0000259" key="4">
    <source>
        <dbReference type="PROSITE" id="PS51671"/>
    </source>
</evidence>
<dbReference type="Proteomes" id="UP000273001">
    <property type="component" value="Chromosome"/>
</dbReference>
<dbReference type="Pfam" id="PF13291">
    <property type="entry name" value="ACT_4"/>
    <property type="match status" value="1"/>
</dbReference>
<dbReference type="Gene3D" id="3.10.20.30">
    <property type="match status" value="1"/>
</dbReference>
<accession>A0ABN5PN21</accession>
<dbReference type="SMART" id="SM00471">
    <property type="entry name" value="HDc"/>
    <property type="match status" value="1"/>
</dbReference>
<name>A0ABN5PN21_9ACTO</name>
<dbReference type="SUPFAM" id="SSF81301">
    <property type="entry name" value="Nucleotidyltransferase"/>
    <property type="match status" value="1"/>
</dbReference>
<gene>
    <name evidence="7" type="ORF">D5R93_06240</name>
</gene>
<keyword evidence="8" id="KW-1185">Reference proteome</keyword>
<dbReference type="InterPro" id="IPR006674">
    <property type="entry name" value="HD_domain"/>
</dbReference>
<dbReference type="SUPFAM" id="SSF55021">
    <property type="entry name" value="ACT-like"/>
    <property type="match status" value="1"/>
</dbReference>
<comment type="function">
    <text evidence="3">In eubacteria ppGpp (guanosine 3'-diphosphate 5'-diphosphate) is a mediator of the stringent response that coordinates a variety of cellular activities in response to changes in nutritional abundance.</text>
</comment>
<dbReference type="InterPro" id="IPR045865">
    <property type="entry name" value="ACT-like_dom_sf"/>
</dbReference>
<evidence type="ECO:0000313" key="8">
    <source>
        <dbReference type="Proteomes" id="UP000273001"/>
    </source>
</evidence>
<dbReference type="PROSITE" id="PS51880">
    <property type="entry name" value="TGS"/>
    <property type="match status" value="1"/>
</dbReference>
<dbReference type="SUPFAM" id="SSF109604">
    <property type="entry name" value="HD-domain/PDEase-like"/>
    <property type="match status" value="1"/>
</dbReference>
<dbReference type="InterPro" id="IPR004811">
    <property type="entry name" value="RelA/Spo_fam"/>
</dbReference>
<dbReference type="InterPro" id="IPR012675">
    <property type="entry name" value="Beta-grasp_dom_sf"/>
</dbReference>
<evidence type="ECO:0000256" key="2">
    <source>
        <dbReference type="ARBA" id="ARBA00048244"/>
    </source>
</evidence>
<dbReference type="InterPro" id="IPR007685">
    <property type="entry name" value="RelA_SpoT"/>
</dbReference>
<comment type="pathway">
    <text evidence="1">Purine metabolism; ppGpp biosynthesis; ppGpp from GTP: step 1/2.</text>
</comment>
<evidence type="ECO:0000313" key="7">
    <source>
        <dbReference type="EMBL" id="AYD89745.1"/>
    </source>
</evidence>
<dbReference type="PANTHER" id="PTHR21262:SF31">
    <property type="entry name" value="GTP PYROPHOSPHOKINASE"/>
    <property type="match status" value="1"/>
</dbReference>
<dbReference type="InterPro" id="IPR045600">
    <property type="entry name" value="RelA/SpoT_AH_RIS"/>
</dbReference>
<evidence type="ECO:0000256" key="1">
    <source>
        <dbReference type="ARBA" id="ARBA00004976"/>
    </source>
</evidence>
<dbReference type="Pfam" id="PF02824">
    <property type="entry name" value="TGS"/>
    <property type="match status" value="1"/>
</dbReference>
<protein>
    <submittedName>
        <fullName evidence="7">Bifunctional (P)ppGpp synthetase/guanosine-3',5'-bis(Diphosphate) 3'-pyrophosphohydrolase</fullName>
    </submittedName>
</protein>
<dbReference type="InterPro" id="IPR004095">
    <property type="entry name" value="TGS"/>
</dbReference>
<dbReference type="CDD" id="cd00077">
    <property type="entry name" value="HDc"/>
    <property type="match status" value="1"/>
</dbReference>
<dbReference type="SMART" id="SM00954">
    <property type="entry name" value="RelA_SpoT"/>
    <property type="match status" value="1"/>
</dbReference>
<dbReference type="Gene3D" id="3.30.70.260">
    <property type="match status" value="1"/>
</dbReference>
<sequence length="781" mass="85864">MTETKTTPDTGGDSVVPGSRVRSRLAWFGGRGHSTPAAIEPLLRAVRANHPKADTDLIVRAYEVAERAHSGQRRKSGEPYITHPVAVATILAELGMTPQTLAAAVLHDTVEDTDYTLERLRGDFGDEIALLVDGVTKLDKLQYGEAAQAETVRKMIVAMSRDIRVLVIKLGDRLHNARTWKYVSADNAARKARETLEIYAPLAHRLGMNTIKWELEDRSFRALYPGVYEEIEHMVAERAPAREEYLRKVRLQIEEDLRVNKIKGVVTGRPKHYYSIYQKMIVRGKDFDDIYDLVAVRVIVDSVQDCYAVLGALHSRWTPMSGRFKDYIAVPKFNLYQSLHTTVLGPGGNPVEIQIRTHEMHRMAEYGVAAHWKYKQDPHASGAGSARSRGVGSDQAEMGWLRQLVDWQKETQDPAEFLDALRYEMAGGQVYVFTPKGDVLSLPSGATPVDFAYAIHTEVGHRTVGARVNGRLVPLDTRLDNGDSVEVFTSKAVNAGPSRDWLSFVGSNKARNKIRSWFSKERREEAIEEGKAAIARAMRKQNLPIQRLMNHDSLMGVAKTLDKGDIDGLYAAVGEGHVSAHHVVDTLVTTMGGEAGAEETLAEGVLPTRAASARHRSRGGDAGVVVAGMEAGDVYVKLARCCTPMPGDPIVGFITRGSGVSVHRADCQNVDQLQHEPERMIGVSWADHAHSAYLVQVEIEALDRGGLLADITRVLADGHVNLISAHIGTSRDRVVTGRFVVELAEAGHLDHTLSALRRIDGVFEARRAAPSASAARKVAQA</sequence>
<dbReference type="CDD" id="cd01668">
    <property type="entry name" value="TGS_RSH"/>
    <property type="match status" value="1"/>
</dbReference>
<comment type="catalytic activity">
    <reaction evidence="2">
        <text>GTP + ATP = guanosine 3'-diphosphate 5'-triphosphate + AMP</text>
        <dbReference type="Rhea" id="RHEA:22088"/>
        <dbReference type="ChEBI" id="CHEBI:30616"/>
        <dbReference type="ChEBI" id="CHEBI:37565"/>
        <dbReference type="ChEBI" id="CHEBI:142410"/>
        <dbReference type="ChEBI" id="CHEBI:456215"/>
        <dbReference type="EC" id="2.7.6.5"/>
    </reaction>
</comment>
<dbReference type="NCBIfam" id="TIGR00691">
    <property type="entry name" value="spoT_relA"/>
    <property type="match status" value="1"/>
</dbReference>
<dbReference type="RefSeq" id="WP_119834997.1">
    <property type="nucleotide sequence ID" value="NZ_CP032514.1"/>
</dbReference>
<evidence type="ECO:0000259" key="6">
    <source>
        <dbReference type="PROSITE" id="PS51880"/>
    </source>
</evidence>
<dbReference type="InterPro" id="IPR043519">
    <property type="entry name" value="NT_sf"/>
</dbReference>
<evidence type="ECO:0000259" key="5">
    <source>
        <dbReference type="PROSITE" id="PS51831"/>
    </source>
</evidence>
<dbReference type="InterPro" id="IPR033655">
    <property type="entry name" value="TGS_RelA/SpoT"/>
</dbReference>
<feature type="domain" description="ACT" evidence="4">
    <location>
        <begin position="696"/>
        <end position="770"/>
    </location>
</feature>
<dbReference type="CDD" id="cd04876">
    <property type="entry name" value="ACT_RelA-SpoT"/>
    <property type="match status" value="1"/>
</dbReference>